<accession>A0ACB0IWG7</accession>
<organism evidence="1 2">
    <name type="scientific">Trifolium pratense</name>
    <name type="common">Red clover</name>
    <dbReference type="NCBI Taxonomy" id="57577"/>
    <lineage>
        <taxon>Eukaryota</taxon>
        <taxon>Viridiplantae</taxon>
        <taxon>Streptophyta</taxon>
        <taxon>Embryophyta</taxon>
        <taxon>Tracheophyta</taxon>
        <taxon>Spermatophyta</taxon>
        <taxon>Magnoliopsida</taxon>
        <taxon>eudicotyledons</taxon>
        <taxon>Gunneridae</taxon>
        <taxon>Pentapetalae</taxon>
        <taxon>rosids</taxon>
        <taxon>fabids</taxon>
        <taxon>Fabales</taxon>
        <taxon>Fabaceae</taxon>
        <taxon>Papilionoideae</taxon>
        <taxon>50 kb inversion clade</taxon>
        <taxon>NPAAA clade</taxon>
        <taxon>Hologalegina</taxon>
        <taxon>IRL clade</taxon>
        <taxon>Trifolieae</taxon>
        <taxon>Trifolium</taxon>
    </lineage>
</organism>
<name>A0ACB0IWG7_TRIPR</name>
<proteinExistence type="predicted"/>
<dbReference type="EMBL" id="CASHSV030000002">
    <property type="protein sequence ID" value="CAJ2636223.1"/>
    <property type="molecule type" value="Genomic_DNA"/>
</dbReference>
<protein>
    <submittedName>
        <fullName evidence="1">Uncharacterized protein</fullName>
    </submittedName>
</protein>
<sequence>MRHNPTLFTGGYAPDAAVKWVEEVEIVFEAMRCTEESKLTLGTYVLREEANKWWKNAKLRMGVGGVVITWEMFKGEFLRKYFPADIRNKKVVEFMELKQGNMSVAEYSVKFEELCAFSPHYNTVDAEEAKCVKFESEVKVEELPVVCEFPDVFPEDVSDVPPKREVEFTIDLVPGTSPISMAPYRMSASELNELKKQLEELLEKKFIRPSVSPWGAPVLLVKKKEGSMRLCIDYRQLNKVTIKNKYPLPRIDDLMDQLVGACVFSKIDLRSGYHQIRVKTEDIPKTAFRTRYGHYEYSVMPFGVTNAPGVFMEYMNRIFHSFLDKFVVVFIDDILVYSKSEEEHKEHLRIVLQILKEKKLYAKLSKCEFWLKEKGTLVPKLAEIYVEQIVKLHGIPSSIVSDRDPRFTSRFWESLQEALGTKLRLSSAYHPQTDGQSERAIQSLEDLLRACVLEQGVSWDSCLPLIEFTYNNSFHSSIGMAPFEALYGRRIECMEEMGDASWELDRASQVLTFTGFVKTTEGIGGMLVSSTIHHITLELVLPLERMLMTLNLDGLGEGPNPPIPRGPRPRIRRTTRIRFRSPVYHNFVETPDVHMYDNGIRVNPGSNASVEPEEDPSEDSGHGGVDGDLSNKR</sequence>
<dbReference type="Proteomes" id="UP001177021">
    <property type="component" value="Unassembled WGS sequence"/>
</dbReference>
<keyword evidence="2" id="KW-1185">Reference proteome</keyword>
<comment type="caution">
    <text evidence="1">The sequence shown here is derived from an EMBL/GenBank/DDBJ whole genome shotgun (WGS) entry which is preliminary data.</text>
</comment>
<evidence type="ECO:0000313" key="2">
    <source>
        <dbReference type="Proteomes" id="UP001177021"/>
    </source>
</evidence>
<reference evidence="1" key="1">
    <citation type="submission" date="2023-10" db="EMBL/GenBank/DDBJ databases">
        <authorList>
            <person name="Rodriguez Cubillos JULIANA M."/>
            <person name="De Vega J."/>
        </authorList>
    </citation>
    <scope>NUCLEOTIDE SEQUENCE</scope>
</reference>
<evidence type="ECO:0000313" key="1">
    <source>
        <dbReference type="EMBL" id="CAJ2636223.1"/>
    </source>
</evidence>
<gene>
    <name evidence="1" type="ORF">MILVUS5_LOCUS6750</name>
</gene>